<accession>A0ACC2NPI8</accession>
<gene>
    <name evidence="1" type="ORF">QAD02_003488</name>
</gene>
<dbReference type="EMBL" id="CM056743">
    <property type="protein sequence ID" value="KAJ8672229.1"/>
    <property type="molecule type" value="Genomic_DNA"/>
</dbReference>
<reference evidence="1" key="1">
    <citation type="submission" date="2023-04" db="EMBL/GenBank/DDBJ databases">
        <title>A chromosome-level genome assembly of the parasitoid wasp Eretmocerus hayati.</title>
        <authorList>
            <person name="Zhong Y."/>
            <person name="Liu S."/>
            <person name="Liu Y."/>
        </authorList>
    </citation>
    <scope>NUCLEOTIDE SEQUENCE</scope>
    <source>
        <strain evidence="1">ZJU_SS_LIU_2023</strain>
    </source>
</reference>
<proteinExistence type="predicted"/>
<evidence type="ECO:0000313" key="1">
    <source>
        <dbReference type="EMBL" id="KAJ8672229.1"/>
    </source>
</evidence>
<protein>
    <submittedName>
        <fullName evidence="1">Uncharacterized protein</fullName>
    </submittedName>
</protein>
<evidence type="ECO:0000313" key="2">
    <source>
        <dbReference type="Proteomes" id="UP001239111"/>
    </source>
</evidence>
<dbReference type="Proteomes" id="UP001239111">
    <property type="component" value="Chromosome 3"/>
</dbReference>
<comment type="caution">
    <text evidence="1">The sequence shown here is derived from an EMBL/GenBank/DDBJ whole genome shotgun (WGS) entry which is preliminary data.</text>
</comment>
<organism evidence="1 2">
    <name type="scientific">Eretmocerus hayati</name>
    <dbReference type="NCBI Taxonomy" id="131215"/>
    <lineage>
        <taxon>Eukaryota</taxon>
        <taxon>Metazoa</taxon>
        <taxon>Ecdysozoa</taxon>
        <taxon>Arthropoda</taxon>
        <taxon>Hexapoda</taxon>
        <taxon>Insecta</taxon>
        <taxon>Pterygota</taxon>
        <taxon>Neoptera</taxon>
        <taxon>Endopterygota</taxon>
        <taxon>Hymenoptera</taxon>
        <taxon>Apocrita</taxon>
        <taxon>Proctotrupomorpha</taxon>
        <taxon>Chalcidoidea</taxon>
        <taxon>Aphelinidae</taxon>
        <taxon>Aphelininae</taxon>
        <taxon>Eretmocerus</taxon>
    </lineage>
</organism>
<keyword evidence="2" id="KW-1185">Reference proteome</keyword>
<name>A0ACC2NPI8_9HYME</name>
<sequence>MRKILDEIRIHVSLLEERILLTKTSDVDEDTIESWRNQCTRSIDTLKRVLHNPLLTVPQKQSVTHAIGKIISLKLALGSTFKQGSGLSNNKEPRIQWTDTESAFKKRMRTNIITNLHHIDLKEFLKDASELFAKKIGETMWETQNAFKNYSVLSCRFTRNVDNDEDSQEVIDIKNFNTKNAEVLPSTRLKQWFIDHIQDPLLSEIEDFQEKDSGWSFSSIMNLQININRFKPMRSGGSYIPLPQFIQTKHSCINIMNNDDQCFEWAILAALHPVPRNNHPNWINHYIQYQEELNMEGMSYPVKIHQIRDFENQNEISVNVFGLERNDIIPFYKTMKEKEKHCDLLLLEEEEETGDELLMNSHYVLIKDLSRLVSSNLSRDKAKKYICHACLNYFPDASRLEDHKKLCDHMNECRIIVPKPGNGVIEFKNYNHKEKAPFVIYGDCECLLSRWNRSIR</sequence>